<evidence type="ECO:0000313" key="4">
    <source>
        <dbReference type="Proteomes" id="UP000008888"/>
    </source>
</evidence>
<name>G0A0Z8_METMM</name>
<feature type="region of interest" description="Disordered" evidence="1">
    <location>
        <begin position="28"/>
        <end position="47"/>
    </location>
</feature>
<proteinExistence type="predicted"/>
<dbReference type="KEGG" id="mmt:Metme_2874"/>
<protein>
    <submittedName>
        <fullName evidence="3">Uncharacterized protein</fullName>
    </submittedName>
</protein>
<keyword evidence="2" id="KW-0732">Signal</keyword>
<organism evidence="3 4">
    <name type="scientific">Methylomonas methanica (strain DSM 25384 / MC09)</name>
    <dbReference type="NCBI Taxonomy" id="857087"/>
    <lineage>
        <taxon>Bacteria</taxon>
        <taxon>Pseudomonadati</taxon>
        <taxon>Pseudomonadota</taxon>
        <taxon>Gammaproteobacteria</taxon>
        <taxon>Methylococcales</taxon>
        <taxon>Methylococcaceae</taxon>
        <taxon>Methylomonas</taxon>
    </lineage>
</organism>
<dbReference type="Proteomes" id="UP000008888">
    <property type="component" value="Chromosome"/>
</dbReference>
<evidence type="ECO:0000313" key="3">
    <source>
        <dbReference type="EMBL" id="AEG01254.1"/>
    </source>
</evidence>
<dbReference type="HOGENOM" id="CLU_144141_0_0_6"/>
<sequence length="117" mass="12473">MKLNVLTLTAVIGFSVFAATSHAGELSNGGWQPSGCGDKPATPQIDAGNVDSFNKSVAAINDWQQQAKVYFECLIKEANTDNNTIAESANREQAAYRQAVEAVAAEADAAKKKLDKR</sequence>
<dbReference type="eggNOG" id="ENOG5034BHY">
    <property type="taxonomic scope" value="Bacteria"/>
</dbReference>
<dbReference type="STRING" id="857087.Metme_2874"/>
<reference key="2">
    <citation type="submission" date="2011-05" db="EMBL/GenBank/DDBJ databases">
        <title>Complete genome sequence of the aerobic marine methanotroph Methylomonas methanica MC09.</title>
        <authorList>
            <person name="Boden R."/>
            <person name="Cunliffe M."/>
            <person name="Scanlan J."/>
            <person name="Moussard H."/>
            <person name="Kits K.D."/>
            <person name="Klotz M."/>
            <person name="Jetten M."/>
            <person name="Vuilleumier S."/>
            <person name="Han J."/>
            <person name="Peters L."/>
            <person name="Mikhailova N."/>
            <person name="Teshima H."/>
            <person name="Tapia R."/>
            <person name="Kyrpides N."/>
            <person name="Ivanova N."/>
            <person name="Pagani I."/>
            <person name="Cheng J.-F."/>
            <person name="Goodwin L."/>
            <person name="Han C."/>
            <person name="Hauser L."/>
            <person name="Land M."/>
            <person name="Lapidus A."/>
            <person name="Lucas S."/>
            <person name="Pitluck S."/>
            <person name="Woyke T."/>
            <person name="Stein L.Y."/>
            <person name="Murrell C."/>
        </authorList>
    </citation>
    <scope>NUCLEOTIDE SEQUENCE</scope>
    <source>
        <strain>MC09</strain>
    </source>
</reference>
<dbReference type="AlphaFoldDB" id="G0A0Z8"/>
<reference evidence="4" key="3">
    <citation type="submission" date="2011-05" db="EMBL/GenBank/DDBJ databases">
        <title>Complete sequence of Methylomonas methanica MC09.</title>
        <authorList>
            <consortium name="US DOE Joint Genome Institute"/>
            <person name="Lucas S."/>
            <person name="Han J."/>
            <person name="Lapidus A."/>
            <person name="Cheng J.-F."/>
            <person name="Goodwin L."/>
            <person name="Pitluck S."/>
            <person name="Peters L."/>
            <person name="Mikhailova N."/>
            <person name="Teshima H."/>
            <person name="Han C."/>
            <person name="Tapia R."/>
            <person name="Land M."/>
            <person name="Hauser L."/>
            <person name="Kyrpides N."/>
            <person name="Ivanova N."/>
            <person name="Pagani I."/>
            <person name="Stein L."/>
            <person name="Woyke T."/>
        </authorList>
    </citation>
    <scope>NUCLEOTIDE SEQUENCE [LARGE SCALE GENOMIC DNA]</scope>
    <source>
        <strain evidence="4">MC09</strain>
    </source>
</reference>
<feature type="signal peptide" evidence="2">
    <location>
        <begin position="1"/>
        <end position="23"/>
    </location>
</feature>
<accession>G0A0Z8</accession>
<evidence type="ECO:0000256" key="2">
    <source>
        <dbReference type="SAM" id="SignalP"/>
    </source>
</evidence>
<feature type="chain" id="PRO_5003396744" evidence="2">
    <location>
        <begin position="24"/>
        <end position="117"/>
    </location>
</feature>
<keyword evidence="4" id="KW-1185">Reference proteome</keyword>
<dbReference type="RefSeq" id="WP_013819487.1">
    <property type="nucleotide sequence ID" value="NC_015572.1"/>
</dbReference>
<dbReference type="EMBL" id="CP002738">
    <property type="protein sequence ID" value="AEG01254.1"/>
    <property type="molecule type" value="Genomic_DNA"/>
</dbReference>
<gene>
    <name evidence="3" type="ordered locus">Metme_2874</name>
</gene>
<dbReference type="OrthoDB" id="5571924at2"/>
<reference evidence="3 4" key="1">
    <citation type="journal article" date="2011" name="J. Bacteriol.">
        <title>Complete Genome Sequence of the Aerobic Marine Methanotroph Methylomonas methanica MC09.</title>
        <authorList>
            <person name="Boden R."/>
            <person name="Cunliffe M."/>
            <person name="Scanlan J."/>
            <person name="Moussard H."/>
            <person name="Kits K.D."/>
            <person name="Klotz M.G."/>
            <person name="Jetten M.S."/>
            <person name="Vuilleumier S."/>
            <person name="Han J."/>
            <person name="Peters L."/>
            <person name="Mikhailova N."/>
            <person name="Teshima H."/>
            <person name="Tapia R."/>
            <person name="Kyrpides N."/>
            <person name="Ivanova N."/>
            <person name="Pagani I."/>
            <person name="Cheng J.F."/>
            <person name="Goodwin L."/>
            <person name="Han C."/>
            <person name="Hauser L."/>
            <person name="Land M.L."/>
            <person name="Lapidus A."/>
            <person name="Lucas S."/>
            <person name="Pitluck S."/>
            <person name="Woyke T."/>
            <person name="Stein L."/>
            <person name="Murrell J.C."/>
        </authorList>
    </citation>
    <scope>NUCLEOTIDE SEQUENCE [LARGE SCALE GENOMIC DNA]</scope>
    <source>
        <strain evidence="3 4">MC09</strain>
    </source>
</reference>
<evidence type="ECO:0000256" key="1">
    <source>
        <dbReference type="SAM" id="MobiDB-lite"/>
    </source>
</evidence>